<dbReference type="Pfam" id="PF01423">
    <property type="entry name" value="LSM"/>
    <property type="match status" value="1"/>
</dbReference>
<keyword evidence="3" id="KW-0687">Ribonucleoprotein</keyword>
<feature type="domain" description="Sm" evidence="5">
    <location>
        <begin position="2"/>
        <end position="74"/>
    </location>
</feature>
<dbReference type="InterPro" id="IPR010920">
    <property type="entry name" value="LSM_dom_sf"/>
</dbReference>
<dbReference type="SMART" id="SM00651">
    <property type="entry name" value="Sm"/>
    <property type="match status" value="1"/>
</dbReference>
<dbReference type="InterPro" id="IPR047575">
    <property type="entry name" value="Sm"/>
</dbReference>
<dbReference type="Proteomes" id="UP000663131">
    <property type="component" value="Chromosome 4"/>
</dbReference>
<keyword evidence="8" id="KW-1185">Reference proteome</keyword>
<keyword evidence="2" id="KW-0539">Nucleus</keyword>
<gene>
    <name evidence="7" type="primary">smd1</name>
    <name evidence="6" type="ORF">BRETT_001602</name>
    <name evidence="7" type="ORF">DEBR0S2_09230G</name>
</gene>
<dbReference type="GO" id="GO:0006396">
    <property type="term" value="P:RNA processing"/>
    <property type="evidence" value="ECO:0007669"/>
    <property type="project" value="InterPro"/>
</dbReference>
<dbReference type="GO" id="GO:0097525">
    <property type="term" value="C:spliceosomal snRNP complex"/>
    <property type="evidence" value="ECO:0007669"/>
    <property type="project" value="UniProtKB-ARBA"/>
</dbReference>
<dbReference type="PANTHER" id="PTHR23338">
    <property type="entry name" value="SMALL NUCLEAR RIBONUCLEOPROTEIN SM"/>
    <property type="match status" value="1"/>
</dbReference>
<dbReference type="EMBL" id="CABFWN010000002">
    <property type="protein sequence ID" value="VUG17511.1"/>
    <property type="molecule type" value="Genomic_DNA"/>
</dbReference>
<evidence type="ECO:0000256" key="2">
    <source>
        <dbReference type="ARBA" id="ARBA00023242"/>
    </source>
</evidence>
<comment type="subcellular location">
    <subcellularLocation>
        <location evidence="1">Nucleus</location>
    </subcellularLocation>
</comment>
<evidence type="ECO:0000256" key="4">
    <source>
        <dbReference type="SAM" id="MobiDB-lite"/>
    </source>
</evidence>
<dbReference type="OrthoDB" id="9626941at2759"/>
<protein>
    <submittedName>
        <fullName evidence="7">DEBR0S2_09230g1_1</fullName>
    </submittedName>
</protein>
<reference evidence="7 8" key="1">
    <citation type="submission" date="2019-07" db="EMBL/GenBank/DDBJ databases">
        <authorList>
            <person name="Friedrich A."/>
            <person name="Schacherer J."/>
        </authorList>
    </citation>
    <scope>NUCLEOTIDE SEQUENCE [LARGE SCALE GENOMIC DNA]</scope>
</reference>
<dbReference type="STRING" id="5007.A0A3F2Y3Y7"/>
<proteinExistence type="predicted"/>
<feature type="compositionally biased region" description="Basic residues" evidence="4">
    <location>
        <begin position="105"/>
        <end position="114"/>
    </location>
</feature>
<feature type="compositionally biased region" description="Polar residues" evidence="4">
    <location>
        <begin position="85"/>
        <end position="95"/>
    </location>
</feature>
<name>A0A3F2Y3Y7_DEKBR</name>
<evidence type="ECO:0000313" key="8">
    <source>
        <dbReference type="Proteomes" id="UP000478008"/>
    </source>
</evidence>
<dbReference type="InterPro" id="IPR001163">
    <property type="entry name" value="Sm_dom_euk/arc"/>
</dbReference>
<dbReference type="EMBL" id="CP063132">
    <property type="protein sequence ID" value="QOU18539.1"/>
    <property type="molecule type" value="Genomic_DNA"/>
</dbReference>
<reference evidence="6" key="2">
    <citation type="submission" date="2020-10" db="EMBL/GenBank/DDBJ databases">
        <authorList>
            <person name="Palmer J.M."/>
        </authorList>
    </citation>
    <scope>NUCLEOTIDE SEQUENCE</scope>
    <source>
        <strain evidence="6">UCD 2041</strain>
    </source>
</reference>
<dbReference type="SUPFAM" id="SSF50182">
    <property type="entry name" value="Sm-like ribonucleoproteins"/>
    <property type="match status" value="1"/>
</dbReference>
<feature type="region of interest" description="Disordered" evidence="4">
    <location>
        <begin position="85"/>
        <end position="114"/>
    </location>
</feature>
<evidence type="ECO:0000313" key="6">
    <source>
        <dbReference type="EMBL" id="QOU18539.1"/>
    </source>
</evidence>
<dbReference type="Proteomes" id="UP000478008">
    <property type="component" value="Unassembled WGS sequence"/>
</dbReference>
<evidence type="ECO:0000256" key="1">
    <source>
        <dbReference type="ARBA" id="ARBA00004123"/>
    </source>
</evidence>
<dbReference type="Gene3D" id="2.30.30.100">
    <property type="match status" value="1"/>
</dbReference>
<evidence type="ECO:0000256" key="3">
    <source>
        <dbReference type="ARBA" id="ARBA00023274"/>
    </source>
</evidence>
<dbReference type="InterPro" id="IPR027141">
    <property type="entry name" value="LSm4/Sm_D1/D3"/>
</dbReference>
<sequence>MKLCSFLMNMINERVQVELKDGTVIIGDIISVAPSMNMNLKNVRMTLKDRNPKELEFVNIRGNQVRLVILPDELDVDRVLAKSISQPKVNPSTERPSAVKERNTTKSRRGQHSF</sequence>
<evidence type="ECO:0000259" key="5">
    <source>
        <dbReference type="PROSITE" id="PS52002"/>
    </source>
</evidence>
<organism evidence="7 8">
    <name type="scientific">Dekkera bruxellensis</name>
    <name type="common">Brettanomyces custersii</name>
    <dbReference type="NCBI Taxonomy" id="5007"/>
    <lineage>
        <taxon>Eukaryota</taxon>
        <taxon>Fungi</taxon>
        <taxon>Dikarya</taxon>
        <taxon>Ascomycota</taxon>
        <taxon>Saccharomycotina</taxon>
        <taxon>Pichiomycetes</taxon>
        <taxon>Pichiales</taxon>
        <taxon>Pichiaceae</taxon>
        <taxon>Brettanomyces</taxon>
    </lineage>
</organism>
<evidence type="ECO:0000313" key="7">
    <source>
        <dbReference type="EMBL" id="VUG17511.1"/>
    </source>
</evidence>
<dbReference type="AlphaFoldDB" id="A0A3F2Y3Y7"/>
<reference evidence="6" key="3">
    <citation type="journal article" name="BMC Genomics">
        <title>New genome assemblies reveal patterns of domestication and adaptation across Brettanomyces (Dekkera) species.</title>
        <authorList>
            <person name="Roach M.J."/>
            <person name="Borneman A.R."/>
        </authorList>
    </citation>
    <scope>NUCLEOTIDE SEQUENCE</scope>
    <source>
        <strain evidence="6">UCD 2041</strain>
    </source>
</reference>
<dbReference type="PROSITE" id="PS52002">
    <property type="entry name" value="SM"/>
    <property type="match status" value="1"/>
</dbReference>
<dbReference type="GO" id="GO:0003723">
    <property type="term" value="F:RNA binding"/>
    <property type="evidence" value="ECO:0007669"/>
    <property type="project" value="InterPro"/>
</dbReference>
<accession>A0A3F2Y3Y7</accession>